<organism evidence="4 5">
    <name type="scientific">Steroidobacter flavus</name>
    <dbReference type="NCBI Taxonomy" id="1842136"/>
    <lineage>
        <taxon>Bacteria</taxon>
        <taxon>Pseudomonadati</taxon>
        <taxon>Pseudomonadota</taxon>
        <taxon>Gammaproteobacteria</taxon>
        <taxon>Steroidobacterales</taxon>
        <taxon>Steroidobacteraceae</taxon>
        <taxon>Steroidobacter</taxon>
    </lineage>
</organism>
<feature type="chain" id="PRO_5046634656" description="G8 domain-containing protein" evidence="2">
    <location>
        <begin position="23"/>
        <end position="696"/>
    </location>
</feature>
<dbReference type="PANTHER" id="PTHR46769:SF2">
    <property type="entry name" value="FIBROCYSTIN-L ISOFORM 2 PRECURSOR-RELATED"/>
    <property type="match status" value="1"/>
</dbReference>
<protein>
    <recommendedName>
        <fullName evidence="3">G8 domain-containing protein</fullName>
    </recommendedName>
</protein>
<accession>A0ABV8SMQ5</accession>
<dbReference type="PANTHER" id="PTHR46769">
    <property type="entry name" value="POLYCYSTIC KIDNEY AND HEPATIC DISEASE 1 (AUTOSOMAL RECESSIVE)-LIKE 1"/>
    <property type="match status" value="1"/>
</dbReference>
<name>A0ABV8SMQ5_9GAMM</name>
<evidence type="ECO:0000259" key="3">
    <source>
        <dbReference type="PROSITE" id="PS51484"/>
    </source>
</evidence>
<feature type="domain" description="G8" evidence="3">
    <location>
        <begin position="66"/>
        <end position="212"/>
    </location>
</feature>
<dbReference type="SMART" id="SM01225">
    <property type="entry name" value="G8"/>
    <property type="match status" value="1"/>
</dbReference>
<dbReference type="RefSeq" id="WP_380594528.1">
    <property type="nucleotide sequence ID" value="NZ_JBHSDU010000001.1"/>
</dbReference>
<evidence type="ECO:0000256" key="1">
    <source>
        <dbReference type="ARBA" id="ARBA00022729"/>
    </source>
</evidence>
<keyword evidence="5" id="KW-1185">Reference proteome</keyword>
<dbReference type="Proteomes" id="UP001595904">
    <property type="component" value="Unassembled WGS sequence"/>
</dbReference>
<dbReference type="InterPro" id="IPR052387">
    <property type="entry name" value="Fibrocystin"/>
</dbReference>
<evidence type="ECO:0000313" key="4">
    <source>
        <dbReference type="EMBL" id="MFC4307883.1"/>
    </source>
</evidence>
<sequence length="696" mass="73763">MILRIRSLATALAIVLAGCGGGGGGGGAAPVGGGAASGGTVTTPPVVTTPQPTGGSVSGGSWCDSATWGGTVPGATSDVTISNAVVLDCNAEVRSVTIAAGGKLSASRSRSSTLTLHGNLVVKGTLDYGTPTDRIGNGVVAEIVFKGMLDQNYVGTPSDFSCVTRDLNDCVRGPPQDTTLTVVNSDVGLWVVDDGVFTAAGQLKKAWSKLTEGTDASDAMFSVADATGWRVGDRVVLTPTAKIAVAGYAKQFDEREIASVSGNTVTLSQSPTYAHAGCTDCIRRGEAANLSRNVVVRSFDATAHAHVMVAHRGIVQLDSVELRWLGPEHTCTRAEEPMRRAALYFHQQRDASDDSFVRHAAIWGGKREFFHAETSNGIEVTDVAGYDGQGDGFVRDFDFSACGLRCMEPEDGLGAIRRVNFTEVLAAKVAVPGRPEDCAAIGRARGITAGGGDTLDSVATGIAYNFHDFGNEAALTWAEERAGHSPIDLFNRNVAHNNAGNGISNWQNNTKNDTPFADNQSWSNGSNGFLHGAYGNSVVFKDLTAVDNGYRSFGIKSTMMDATRKRIVGGMVDDVGPILYTFVPDYPVTMSNLKFTGTRSPAFTQVHDTCVGGNENDPADGNCIRAWLRLENPIIPAGTVPFDFGNHVNKYSLWEVRGFSHPDYPALPANFDLYRRDNTVAGGYYYAAFDAWLVPR</sequence>
<reference evidence="5" key="1">
    <citation type="journal article" date="2019" name="Int. J. Syst. Evol. Microbiol.">
        <title>The Global Catalogue of Microorganisms (GCM) 10K type strain sequencing project: providing services to taxonomists for standard genome sequencing and annotation.</title>
        <authorList>
            <consortium name="The Broad Institute Genomics Platform"/>
            <consortium name="The Broad Institute Genome Sequencing Center for Infectious Disease"/>
            <person name="Wu L."/>
            <person name="Ma J."/>
        </authorList>
    </citation>
    <scope>NUCLEOTIDE SEQUENCE [LARGE SCALE GENOMIC DNA]</scope>
    <source>
        <strain evidence="5">CGMCC 1.10759</strain>
    </source>
</reference>
<evidence type="ECO:0000313" key="5">
    <source>
        <dbReference type="Proteomes" id="UP001595904"/>
    </source>
</evidence>
<dbReference type="EMBL" id="JBHSDU010000001">
    <property type="protein sequence ID" value="MFC4307883.1"/>
    <property type="molecule type" value="Genomic_DNA"/>
</dbReference>
<gene>
    <name evidence="4" type="ORF">ACFPN2_02210</name>
</gene>
<dbReference type="InterPro" id="IPR019316">
    <property type="entry name" value="G8_domain"/>
</dbReference>
<dbReference type="PROSITE" id="PS51484">
    <property type="entry name" value="G8"/>
    <property type="match status" value="1"/>
</dbReference>
<dbReference type="PROSITE" id="PS51257">
    <property type="entry name" value="PROKAR_LIPOPROTEIN"/>
    <property type="match status" value="1"/>
</dbReference>
<comment type="caution">
    <text evidence="4">The sequence shown here is derived from an EMBL/GenBank/DDBJ whole genome shotgun (WGS) entry which is preliminary data.</text>
</comment>
<keyword evidence="1 2" id="KW-0732">Signal</keyword>
<evidence type="ECO:0000256" key="2">
    <source>
        <dbReference type="SAM" id="SignalP"/>
    </source>
</evidence>
<feature type="signal peptide" evidence="2">
    <location>
        <begin position="1"/>
        <end position="22"/>
    </location>
</feature>
<proteinExistence type="predicted"/>